<dbReference type="Proteomes" id="UP001292094">
    <property type="component" value="Unassembled WGS sequence"/>
</dbReference>
<feature type="region of interest" description="Disordered" evidence="3">
    <location>
        <begin position="600"/>
        <end position="782"/>
    </location>
</feature>
<dbReference type="Gene3D" id="3.40.50.1820">
    <property type="entry name" value="alpha/beta hydrolase"/>
    <property type="match status" value="1"/>
</dbReference>
<feature type="compositionally biased region" description="Low complexity" evidence="3">
    <location>
        <begin position="671"/>
        <end position="680"/>
    </location>
</feature>
<feature type="region of interest" description="Disordered" evidence="3">
    <location>
        <begin position="1"/>
        <end position="26"/>
    </location>
</feature>
<keyword evidence="6" id="KW-1185">Reference proteome</keyword>
<feature type="compositionally biased region" description="Polar residues" evidence="3">
    <location>
        <begin position="1135"/>
        <end position="1144"/>
    </location>
</feature>
<name>A0AAE1PHG1_9EUCA</name>
<feature type="compositionally biased region" description="Polar residues" evidence="3">
    <location>
        <begin position="751"/>
        <end position="769"/>
    </location>
</feature>
<dbReference type="AlphaFoldDB" id="A0AAE1PHG1"/>
<feature type="region of interest" description="Disordered" evidence="3">
    <location>
        <begin position="1094"/>
        <end position="1113"/>
    </location>
</feature>
<dbReference type="InterPro" id="IPR029058">
    <property type="entry name" value="AB_hydrolase_fold"/>
</dbReference>
<feature type="region of interest" description="Disordered" evidence="3">
    <location>
        <begin position="832"/>
        <end position="860"/>
    </location>
</feature>
<feature type="compositionally biased region" description="Basic and acidic residues" evidence="3">
    <location>
        <begin position="16"/>
        <end position="26"/>
    </location>
</feature>
<feature type="compositionally biased region" description="Low complexity" evidence="3">
    <location>
        <begin position="1102"/>
        <end position="1113"/>
    </location>
</feature>
<feature type="domain" description="Carboxylesterase type B" evidence="4">
    <location>
        <begin position="29"/>
        <end position="465"/>
    </location>
</feature>
<organism evidence="5 6">
    <name type="scientific">Petrolisthes manimaculis</name>
    <dbReference type="NCBI Taxonomy" id="1843537"/>
    <lineage>
        <taxon>Eukaryota</taxon>
        <taxon>Metazoa</taxon>
        <taxon>Ecdysozoa</taxon>
        <taxon>Arthropoda</taxon>
        <taxon>Crustacea</taxon>
        <taxon>Multicrustacea</taxon>
        <taxon>Malacostraca</taxon>
        <taxon>Eumalacostraca</taxon>
        <taxon>Eucarida</taxon>
        <taxon>Decapoda</taxon>
        <taxon>Pleocyemata</taxon>
        <taxon>Anomura</taxon>
        <taxon>Galatheoidea</taxon>
        <taxon>Porcellanidae</taxon>
        <taxon>Petrolisthes</taxon>
    </lineage>
</organism>
<feature type="region of interest" description="Disordered" evidence="3">
    <location>
        <begin position="1121"/>
        <end position="1269"/>
    </location>
</feature>
<sequence>MEEEEGRVGKKKGRVKQKENEKMRGRETPQPLLPVIVYIHGESYEWNSGNPYDGTVLASYGQVLVVTVNFRLGVLGFLQPAFGDSHVSNFGLLDQIAALQWIKENIVNFGGDPDNVTLFGHGTGAALANLLLISPVAQVSTGLFKRAILMSGSALSNWAITKDPYKYTMQVASAVGCSSSDLGNRLANCLRQKSVKELLAVHLEAPPFTTPLGPIIDGAVLRKTPLESMTVDASVFGKYALLYGVAQSETYHILNAQEARSGFSVERRNMLIRAYVSNNFDHYSSQVYRMVINTYKPWNRSVPEDAKEVRDQALQIFCDAQISAPVLKMATLHSNINQKSFFYVFNHQSVYGDYPMSHGTVHGEDLAYIFGAPLVGGFSHFNLNYTLEEVLLSELVMTLWTNFAKTGNPNLPTPQNYRTATPSVNWEENMRTLWPPFDRQLQQYLDIDMKVLRKDHYRAHQLAVWNNLIPDLISSSRVTPFFLPPNTPSVIRFEVPPYTKPTTEIITVRPTRTVEPEIVTKPPPNAYPYHPSKSKEPEDDPTPTPPPEPPITAGSAISIVILVGIGILFINCCTMGGMYYQKDKFRHQSRILTALGFCKDEEEGEPVSEAPSSSAMKEPTHRKRGRRSESGANNDIHPEGTSRSSAGSVSRESSVKRKHQQESSGKQDTLKGSTKGSKSSKNGHKRNKSENSIYSDIERMEVAEVHSDAAGDNGRRRNHSVKFSTLGAGLPPKAVTRSTTSITSRTSVKSNTSRASIKSTTSRGSMKSTSSEKRLKKNASCQSLPTAEYSWGITREMTMTERDDPDGRDDQKPPVDRQQTVIAMQKLNYPKVLPDRVEVGQTSTLPVSKPRPRPPPRSTSLTARDLQELEEAIHVTYRKKKISRRDASTDSGDLSAIDNIYLLEGETVPPASMYGAPAATATVNKAHARKSDSSEYGRTGVTPDYTLSAPTRDYNRTAGPLATDYGRPTAGVDYNRQGVNTIGTSYSPYEATYGYKDGSVGGSHMAPTVVQEPDTMNKAYGSYGEHRTPRVPLATFGKNRNQTALEGTDHLTPRQTYEPSSPTPSPTPKPAAAVVTAAAHTALATVTAPAFVGASPSSKSMTRTAPSPAPPVAATHTTALLQQSSTTSSSDTATVYEQSENTGTIKRKKPTKNVTTPTVTQTDNNKEAKAYDKPLKSALKQTSAYDKPTPVMARAPGASPPSTSASASSLSSSSTSPEVSSSGNEPARPLIHHTPSTKKSTRVATPGVRRKTKQDHHTSSSSVQANLHK</sequence>
<evidence type="ECO:0000256" key="3">
    <source>
        <dbReference type="SAM" id="MobiDB-lite"/>
    </source>
</evidence>
<feature type="region of interest" description="Disordered" evidence="3">
    <location>
        <begin position="510"/>
        <end position="551"/>
    </location>
</feature>
<feature type="compositionally biased region" description="Polar residues" evidence="3">
    <location>
        <begin position="1259"/>
        <end position="1269"/>
    </location>
</feature>
<feature type="compositionally biased region" description="Basic and acidic residues" evidence="3">
    <location>
        <begin position="696"/>
        <end position="715"/>
    </location>
</feature>
<comment type="similarity">
    <text evidence="1">Belongs to the type-B carboxylesterase/lipase family.</text>
</comment>
<feature type="compositionally biased region" description="Low complexity" evidence="3">
    <location>
        <begin position="1195"/>
        <end position="1222"/>
    </location>
</feature>
<dbReference type="InterPro" id="IPR051093">
    <property type="entry name" value="Neuroligin/BSAL"/>
</dbReference>
<dbReference type="InterPro" id="IPR002018">
    <property type="entry name" value="CarbesteraseB"/>
</dbReference>
<protein>
    <recommendedName>
        <fullName evidence="4">Carboxylesterase type B domain-containing protein</fullName>
    </recommendedName>
</protein>
<feature type="compositionally biased region" description="Low complexity" evidence="3">
    <location>
        <begin position="639"/>
        <end position="652"/>
    </location>
</feature>
<evidence type="ECO:0000313" key="6">
    <source>
        <dbReference type="Proteomes" id="UP001292094"/>
    </source>
</evidence>
<dbReference type="SUPFAM" id="SSF53474">
    <property type="entry name" value="alpha/beta-Hydrolases"/>
    <property type="match status" value="1"/>
</dbReference>
<dbReference type="EMBL" id="JAWZYT010001883">
    <property type="protein sequence ID" value="KAK4308499.1"/>
    <property type="molecule type" value="Genomic_DNA"/>
</dbReference>
<accession>A0AAE1PHG1</accession>
<feature type="compositionally biased region" description="Low complexity" evidence="3">
    <location>
        <begin position="735"/>
        <end position="750"/>
    </location>
</feature>
<evidence type="ECO:0000256" key="2">
    <source>
        <dbReference type="ARBA" id="ARBA00023180"/>
    </source>
</evidence>
<feature type="region of interest" description="Disordered" evidence="3">
    <location>
        <begin position="1044"/>
        <end position="1073"/>
    </location>
</feature>
<evidence type="ECO:0000256" key="1">
    <source>
        <dbReference type="ARBA" id="ARBA00005964"/>
    </source>
</evidence>
<evidence type="ECO:0000259" key="4">
    <source>
        <dbReference type="Pfam" id="PF00135"/>
    </source>
</evidence>
<feature type="compositionally biased region" description="Basic and acidic residues" evidence="3">
    <location>
        <begin position="1164"/>
        <end position="1175"/>
    </location>
</feature>
<reference evidence="5" key="1">
    <citation type="submission" date="2023-11" db="EMBL/GenBank/DDBJ databases">
        <title>Genome assemblies of two species of porcelain crab, Petrolisthes cinctipes and Petrolisthes manimaculis (Anomura: Porcellanidae).</title>
        <authorList>
            <person name="Angst P."/>
        </authorList>
    </citation>
    <scope>NUCLEOTIDE SEQUENCE</scope>
    <source>
        <strain evidence="5">PB745_02</strain>
        <tissue evidence="5">Gill</tissue>
    </source>
</reference>
<dbReference type="PANTHER" id="PTHR43903">
    <property type="entry name" value="NEUROLIGIN"/>
    <property type="match status" value="1"/>
</dbReference>
<feature type="region of interest" description="Disordered" evidence="3">
    <location>
        <begin position="929"/>
        <end position="962"/>
    </location>
</feature>
<proteinExistence type="inferred from homology"/>
<comment type="caution">
    <text evidence="5">The sequence shown here is derived from an EMBL/GenBank/DDBJ whole genome shotgun (WGS) entry which is preliminary data.</text>
</comment>
<evidence type="ECO:0000313" key="5">
    <source>
        <dbReference type="EMBL" id="KAK4308499.1"/>
    </source>
</evidence>
<keyword evidence="2" id="KW-0325">Glycoprotein</keyword>
<feature type="compositionally biased region" description="Low complexity" evidence="3">
    <location>
        <begin position="1121"/>
        <end position="1134"/>
    </location>
</feature>
<feature type="compositionally biased region" description="Low complexity" evidence="3">
    <location>
        <begin position="1152"/>
        <end position="1163"/>
    </location>
</feature>
<gene>
    <name evidence="5" type="ORF">Pmani_019805</name>
</gene>
<dbReference type="Pfam" id="PF00135">
    <property type="entry name" value="COesterase"/>
    <property type="match status" value="1"/>
</dbReference>